<evidence type="ECO:0000256" key="6">
    <source>
        <dbReference type="ARBA" id="ARBA00022968"/>
    </source>
</evidence>
<name>D7FZB1_ECTSI</name>
<evidence type="ECO:0000256" key="8">
    <source>
        <dbReference type="ARBA" id="ARBA00023034"/>
    </source>
</evidence>
<gene>
    <name evidence="10" type="ORF">Esi_0360_0006</name>
</gene>
<dbReference type="eggNOG" id="ENOG502QTAG">
    <property type="taxonomic scope" value="Eukaryota"/>
</dbReference>
<keyword evidence="6" id="KW-0735">Signal-anchor</keyword>
<dbReference type="STRING" id="2880.D7FZB1"/>
<dbReference type="EMBL" id="FN649760">
    <property type="protein sequence ID" value="CBJ32728.1"/>
    <property type="molecule type" value="Genomic_DNA"/>
</dbReference>
<organism evidence="10 11">
    <name type="scientific">Ectocarpus siliculosus</name>
    <name type="common">Brown alga</name>
    <name type="synonym">Conferva siliculosa</name>
    <dbReference type="NCBI Taxonomy" id="2880"/>
    <lineage>
        <taxon>Eukaryota</taxon>
        <taxon>Sar</taxon>
        <taxon>Stramenopiles</taxon>
        <taxon>Ochrophyta</taxon>
        <taxon>PX clade</taxon>
        <taxon>Phaeophyceae</taxon>
        <taxon>Ectocarpales</taxon>
        <taxon>Ectocarpaceae</taxon>
        <taxon>Ectocarpus</taxon>
    </lineage>
</organism>
<dbReference type="GO" id="GO:0016758">
    <property type="term" value="F:hexosyltransferase activity"/>
    <property type="evidence" value="ECO:0007669"/>
    <property type="project" value="InterPro"/>
</dbReference>
<protein>
    <submittedName>
        <fullName evidence="10">Uncharacterized protein</fullName>
    </submittedName>
</protein>
<evidence type="ECO:0000256" key="4">
    <source>
        <dbReference type="ARBA" id="ARBA00022679"/>
    </source>
</evidence>
<dbReference type="OrthoDB" id="6083607at2759"/>
<keyword evidence="4" id="KW-0808">Transferase</keyword>
<comment type="similarity">
    <text evidence="2">Belongs to the glycosyltransferase 31 family.</text>
</comment>
<dbReference type="Proteomes" id="UP000002630">
    <property type="component" value="Unassembled WGS sequence"/>
</dbReference>
<dbReference type="PANTHER" id="PTHR31362">
    <property type="entry name" value="GLYCOSYLTRANSFERASE STELLO1-RELATED"/>
    <property type="match status" value="1"/>
</dbReference>
<dbReference type="Pfam" id="PF03385">
    <property type="entry name" value="STELLO"/>
    <property type="match status" value="1"/>
</dbReference>
<dbReference type="InParanoid" id="D7FZB1"/>
<keyword evidence="7" id="KW-1133">Transmembrane helix</keyword>
<comment type="subcellular location">
    <subcellularLocation>
        <location evidence="1">Golgi apparatus membrane</location>
        <topology evidence="1">Single-pass type II membrane protein</topology>
    </subcellularLocation>
</comment>
<reference evidence="10 11" key="1">
    <citation type="journal article" date="2010" name="Nature">
        <title>The Ectocarpus genome and the independent evolution of multicellularity in brown algae.</title>
        <authorList>
            <person name="Cock J.M."/>
            <person name="Sterck L."/>
            <person name="Rouze P."/>
            <person name="Scornet D."/>
            <person name="Allen A.E."/>
            <person name="Amoutzias G."/>
            <person name="Anthouard V."/>
            <person name="Artiguenave F."/>
            <person name="Aury J.M."/>
            <person name="Badger J.H."/>
            <person name="Beszteri B."/>
            <person name="Billiau K."/>
            <person name="Bonnet E."/>
            <person name="Bothwell J.H."/>
            <person name="Bowler C."/>
            <person name="Boyen C."/>
            <person name="Brownlee C."/>
            <person name="Carrano C.J."/>
            <person name="Charrier B."/>
            <person name="Cho G.Y."/>
            <person name="Coelho S.M."/>
            <person name="Collen J."/>
            <person name="Corre E."/>
            <person name="Da Silva C."/>
            <person name="Delage L."/>
            <person name="Delaroque N."/>
            <person name="Dittami S.M."/>
            <person name="Doulbeau S."/>
            <person name="Elias M."/>
            <person name="Farnham G."/>
            <person name="Gachon C.M."/>
            <person name="Gschloessl B."/>
            <person name="Heesch S."/>
            <person name="Jabbari K."/>
            <person name="Jubin C."/>
            <person name="Kawai H."/>
            <person name="Kimura K."/>
            <person name="Kloareg B."/>
            <person name="Kupper F.C."/>
            <person name="Lang D."/>
            <person name="Le Bail A."/>
            <person name="Leblanc C."/>
            <person name="Lerouge P."/>
            <person name="Lohr M."/>
            <person name="Lopez P.J."/>
            <person name="Martens C."/>
            <person name="Maumus F."/>
            <person name="Michel G."/>
            <person name="Miranda-Saavedra D."/>
            <person name="Morales J."/>
            <person name="Moreau H."/>
            <person name="Motomura T."/>
            <person name="Nagasato C."/>
            <person name="Napoli C.A."/>
            <person name="Nelson D.R."/>
            <person name="Nyvall-Collen P."/>
            <person name="Peters A.F."/>
            <person name="Pommier C."/>
            <person name="Potin P."/>
            <person name="Poulain J."/>
            <person name="Quesneville H."/>
            <person name="Read B."/>
            <person name="Rensing S.A."/>
            <person name="Ritter A."/>
            <person name="Rousvoal S."/>
            <person name="Samanta M."/>
            <person name="Samson G."/>
            <person name="Schroeder D.C."/>
            <person name="Segurens B."/>
            <person name="Strittmatter M."/>
            <person name="Tonon T."/>
            <person name="Tregear J.W."/>
            <person name="Valentin K."/>
            <person name="von Dassow P."/>
            <person name="Yamagishi T."/>
            <person name="Van de Peer Y."/>
            <person name="Wincker P."/>
        </authorList>
    </citation>
    <scope>NUCLEOTIDE SEQUENCE [LARGE SCALE GENOMIC DNA]</scope>
    <source>
        <strain evidence="11">Ec32 / CCAP1310/4</strain>
    </source>
</reference>
<dbReference type="Pfam" id="PF01762">
    <property type="entry name" value="Galactosyl_T"/>
    <property type="match status" value="1"/>
</dbReference>
<keyword evidence="11" id="KW-1185">Reference proteome</keyword>
<evidence type="ECO:0000256" key="9">
    <source>
        <dbReference type="ARBA" id="ARBA00023136"/>
    </source>
</evidence>
<dbReference type="AlphaFoldDB" id="D7FZB1"/>
<keyword evidence="3" id="KW-0328">Glycosyltransferase</keyword>
<evidence type="ECO:0000313" key="10">
    <source>
        <dbReference type="EMBL" id="CBJ32728.1"/>
    </source>
</evidence>
<dbReference type="PANTHER" id="PTHR31362:SF0">
    <property type="entry name" value="EXOSTOSIN DOMAIN-CONTAINING PROTEIN-RELATED"/>
    <property type="match status" value="1"/>
</dbReference>
<dbReference type="InterPro" id="IPR002659">
    <property type="entry name" value="Glyco_trans_31"/>
</dbReference>
<evidence type="ECO:0000256" key="2">
    <source>
        <dbReference type="ARBA" id="ARBA00008661"/>
    </source>
</evidence>
<evidence type="ECO:0000256" key="7">
    <source>
        <dbReference type="ARBA" id="ARBA00022989"/>
    </source>
</evidence>
<dbReference type="InterPro" id="IPR005049">
    <property type="entry name" value="STL-like"/>
</dbReference>
<evidence type="ECO:0000313" key="11">
    <source>
        <dbReference type="Proteomes" id="UP000002630"/>
    </source>
</evidence>
<evidence type="ECO:0000256" key="1">
    <source>
        <dbReference type="ARBA" id="ARBA00004323"/>
    </source>
</evidence>
<keyword evidence="9" id="KW-0472">Membrane</keyword>
<keyword evidence="5" id="KW-0812">Transmembrane</keyword>
<keyword evidence="8" id="KW-0333">Golgi apparatus</keyword>
<evidence type="ECO:0000256" key="3">
    <source>
        <dbReference type="ARBA" id="ARBA00022676"/>
    </source>
</evidence>
<sequence length="613" mass="67889">MYAIHHGAEVIYDVDDRNALVDPQQGVPHSDVSSSGKPDVFRFHSDESAIVHNPYPCFGAPGVVWPRGFPLNKVQLVDSSTCSSEGAMDSQVIGVVQALANHDPDVDAIYRMTYPPGGLPFSFVAEDSSKAETRNLRAVPASAFTPYNAQATLHFQVAFWGLLLPTTVDGRVSDTWRSYFTQALLPAVGAVAAFSPGWVEQVGNPRNYLADFKAEFPLYQRSGALVEFLLQYRDLVSNASALPLEIEALAVAMYEYGIVEDEDVALMQAWLEDLRDAGYAFPEYDMQHQSTAAGVARQQHTSVDEKLPALQIGRGQPSPGELPRVLLVVAILSARPERRNAIRSTWSAWGDERVELRFFTEAPAENNPDAESITAALEEEMALHQDVVLMDIDSGMNFALKLVWAMQWMSHRWMFNFFLRLDDDYFLCLGRLLHELETTFKTTQEPPKIYAGHITCGRSGNTRIDEAYMLLSTSLVTRVLSTTDLMCGGHGGVTAGWWFTPGNPLNEAGDVTWVHDPRLDHSGRALKQESADNVCKTHMGLHKIYPDTMTEVWNKSQAYDDNDHGVSLLHYITDQSCKHVPAGVSQSTFNRDHAQPCETFTGNTKIHCGAGGC</sequence>
<evidence type="ECO:0000256" key="5">
    <source>
        <dbReference type="ARBA" id="ARBA00022692"/>
    </source>
</evidence>
<accession>D7FZB1</accession>
<dbReference type="GO" id="GO:0000139">
    <property type="term" value="C:Golgi membrane"/>
    <property type="evidence" value="ECO:0007669"/>
    <property type="project" value="UniProtKB-SubCell"/>
</dbReference>
<proteinExistence type="inferred from homology"/>